<dbReference type="AlphaFoldDB" id="A0A1B8RK31"/>
<dbReference type="FunFam" id="3.40.50.970:FF:000129">
    <property type="entry name" value="Transketolase"/>
    <property type="match status" value="1"/>
</dbReference>
<comment type="cofactor">
    <cofactor evidence="1">
        <name>thiamine diphosphate</name>
        <dbReference type="ChEBI" id="CHEBI:58937"/>
    </cofactor>
</comment>
<dbReference type="InterPro" id="IPR033248">
    <property type="entry name" value="Transketolase_C"/>
</dbReference>
<dbReference type="SUPFAM" id="SSF52518">
    <property type="entry name" value="Thiamin diphosphate-binding fold (THDP-binding)"/>
    <property type="match status" value="1"/>
</dbReference>
<evidence type="ECO:0000313" key="5">
    <source>
        <dbReference type="EMBL" id="AOO87836.1"/>
    </source>
</evidence>
<dbReference type="EMBL" id="KX485472">
    <property type="protein sequence ID" value="AOO87836.1"/>
    <property type="molecule type" value="Genomic_DNA"/>
</dbReference>
<keyword evidence="3" id="KW-0786">Thiamine pyrophosphate</keyword>
<dbReference type="PANTHER" id="PTHR43825:SF5">
    <property type="entry name" value="HYPOTHETICAL TRANSKETOLASE FAMILY PROTEIN"/>
    <property type="match status" value="1"/>
</dbReference>
<evidence type="ECO:0000256" key="1">
    <source>
        <dbReference type="ARBA" id="ARBA00001964"/>
    </source>
</evidence>
<evidence type="ECO:0000256" key="3">
    <source>
        <dbReference type="ARBA" id="ARBA00023052"/>
    </source>
</evidence>
<dbReference type="InterPro" id="IPR029061">
    <property type="entry name" value="THDP-binding"/>
</dbReference>
<protein>
    <submittedName>
        <fullName evidence="5">Transketolase</fullName>
    </submittedName>
</protein>
<dbReference type="RefSeq" id="WP_018449013.1">
    <property type="nucleotide sequence ID" value="NZ_MAMO01000001.1"/>
</dbReference>
<dbReference type="Pfam" id="PF02779">
    <property type="entry name" value="Transket_pyr"/>
    <property type="match status" value="1"/>
</dbReference>
<dbReference type="CDD" id="cd07033">
    <property type="entry name" value="TPP_PYR_DXS_TK_like"/>
    <property type="match status" value="1"/>
</dbReference>
<comment type="similarity">
    <text evidence="2">Belongs to the transketolase family.</text>
</comment>
<evidence type="ECO:0000259" key="4">
    <source>
        <dbReference type="SMART" id="SM00861"/>
    </source>
</evidence>
<proteinExistence type="inferred from homology"/>
<dbReference type="PANTHER" id="PTHR43825">
    <property type="entry name" value="PYRUVATE DEHYDROGENASE E1 COMPONENT"/>
    <property type="match status" value="1"/>
</dbReference>
<dbReference type="Gene3D" id="3.40.50.920">
    <property type="match status" value="1"/>
</dbReference>
<dbReference type="InterPro" id="IPR005475">
    <property type="entry name" value="Transketolase-like_Pyr-bd"/>
</dbReference>
<evidence type="ECO:0000256" key="2">
    <source>
        <dbReference type="ARBA" id="ARBA00007131"/>
    </source>
</evidence>
<dbReference type="GeneID" id="61428590"/>
<reference evidence="5" key="2">
    <citation type="journal article" date="2016" name="Front. Microbiol.">
        <title>The Regulatory Protein RosR Affects Rhizobium leguminosarum bv. trifolii Protein Profiles, Cell Surface Properties, and Symbiosis with Clover.</title>
        <authorList>
            <person name="Rachwal K."/>
            <person name="Boguszewska A."/>
            <person name="Kopcinska J."/>
            <person name="Karas M."/>
            <person name="Tchorzewski M."/>
            <person name="Janczarek M."/>
        </authorList>
    </citation>
    <scope>NUCLEOTIDE SEQUENCE</scope>
    <source>
        <strain evidence="5">Rt24.2</strain>
    </source>
</reference>
<sequence>MVELSSRNARTWSRIGPRAVYGQALTALATENENIVAMSADLGRSSGLDRFSKEYPDQFLNTGIAEQNMVGCAAGLARMGFDVFASTFAPFASMRASEQVRMNMGYMGEPVKLVALGSGLAMAYLGNSHFGLEDVAVMRTVPGLTIISPADCSEIYKTLEACVGFDQPVYIRLTGTPNAPVVYTEDYTFEIGKAVWLTPPREVMLISSGTTVGHCLLAAEKLKEADLDVGVLNMHTIKPLDAVALADVARHASTVFVIEEHTTVGGLGSAILDHYNASGMPFPRIVTHGIPDRFVEAGDYAFMLKAARLDGEGIAGFLQEKLLQ</sequence>
<dbReference type="InterPro" id="IPR009014">
    <property type="entry name" value="Transketo_C/PFOR_II"/>
</dbReference>
<dbReference type="SMART" id="SM00861">
    <property type="entry name" value="Transket_pyr"/>
    <property type="match status" value="1"/>
</dbReference>
<dbReference type="InterPro" id="IPR051157">
    <property type="entry name" value="PDH/Transketolase"/>
</dbReference>
<reference evidence="5" key="1">
    <citation type="journal article" date="2015" name="BMC Genomics">
        <title>Transcriptome profiling of a Rhizobium leguminosarum bv. trifolii rosR mutant reveals the role of the transcriptional regulator RosR in motility, synthesis of cell-surface components, and other cellular processes.</title>
        <authorList>
            <person name="Rachwal K."/>
            <person name="Matczynska E."/>
            <person name="Janczarek M."/>
        </authorList>
    </citation>
    <scope>NUCLEOTIDE SEQUENCE</scope>
    <source>
        <strain evidence="5">Rt24.2</strain>
    </source>
</reference>
<dbReference type="Pfam" id="PF02780">
    <property type="entry name" value="Transketolase_C"/>
    <property type="match status" value="1"/>
</dbReference>
<dbReference type="SUPFAM" id="SSF52922">
    <property type="entry name" value="TK C-terminal domain-like"/>
    <property type="match status" value="1"/>
</dbReference>
<name>A0A1B8RK31_RHILT</name>
<dbReference type="Gene3D" id="3.40.50.970">
    <property type="match status" value="1"/>
</dbReference>
<accession>A0A1B8RK31</accession>
<feature type="domain" description="Transketolase-like pyrimidine-binding" evidence="4">
    <location>
        <begin position="15"/>
        <end position="181"/>
    </location>
</feature>
<organism evidence="5">
    <name type="scientific">Rhizobium leguminosarum bv. trifolii</name>
    <dbReference type="NCBI Taxonomy" id="386"/>
    <lineage>
        <taxon>Bacteria</taxon>
        <taxon>Pseudomonadati</taxon>
        <taxon>Pseudomonadota</taxon>
        <taxon>Alphaproteobacteria</taxon>
        <taxon>Hyphomicrobiales</taxon>
        <taxon>Rhizobiaceae</taxon>
        <taxon>Rhizobium/Agrobacterium group</taxon>
        <taxon>Rhizobium</taxon>
    </lineage>
</organism>